<feature type="region of interest" description="Disordered" evidence="1">
    <location>
        <begin position="69"/>
        <end position="90"/>
    </location>
</feature>
<sequence length="520" mass="58023">MICSWFERDFLGFFRRSAKAMGCFFGCFRIKDDGVHHPQTHLISEPLPRNATELVVDRNRNRNRLSSLLLSEEKDASPSKDKENVDLGTPDPDFDVRELQNEAKFLKACGTLPETPAEIRVVSEKLKDSSLNDGATDSSKFHTWLPSNTIQTLNLEKQLDQPPTPIKLCEGVKGLGSSLQTPISCTAIDQNTERLSASTTEGSGVGDVDMTIKVHSDHSYESASTSVRTRRFAASSQCRNKSVRFDCKSDASSLSSESSSSEIASHISKQTDSTGNYSVSKSYPYPTPLKLTDEMQTPGTVFPSYLQNMGNGKNLRIRSQYVYSVMNPVEDLSQWEVLKEEDFSSNQMTSKLRESLEKADDVSSNSEGRMSETSVEKELKVEASLSSWLKPQPTNLEGNNRHFGAIFSDNACRRRTLGDRPILGMVAAHWNEDEPSRISPKWWDGNGIPNSTTKYKEDQKVSWHATPFEERLEKALSEETFISRKDISGTPPPDFDGHEECDTASSQLQSSTHLKSLVSF</sequence>
<feature type="compositionally biased region" description="Polar residues" evidence="1">
    <location>
        <begin position="362"/>
        <end position="373"/>
    </location>
</feature>
<protein>
    <recommendedName>
        <fullName evidence="4">Protein JASON</fullName>
    </recommendedName>
</protein>
<feature type="compositionally biased region" description="Low complexity" evidence="1">
    <location>
        <begin position="251"/>
        <end position="268"/>
    </location>
</feature>
<dbReference type="PANTHER" id="PTHR33318">
    <property type="entry name" value="ASPARTYL/GLUTAMYL-TRNA(ASN/GLN) AMIDOTRANSFERASE SUBUNIT"/>
    <property type="match status" value="1"/>
</dbReference>
<evidence type="ECO:0000313" key="2">
    <source>
        <dbReference type="EMBL" id="CAK9133199.1"/>
    </source>
</evidence>
<feature type="compositionally biased region" description="Polar residues" evidence="1">
    <location>
        <begin position="503"/>
        <end position="520"/>
    </location>
</feature>
<accession>A0ABC8QKQ5</accession>
<dbReference type="InterPro" id="IPR039300">
    <property type="entry name" value="JASON"/>
</dbReference>
<evidence type="ECO:0000313" key="3">
    <source>
        <dbReference type="Proteomes" id="UP001642360"/>
    </source>
</evidence>
<comment type="caution">
    <text evidence="2">The sequence shown here is derived from an EMBL/GenBank/DDBJ whole genome shotgun (WGS) entry which is preliminary data.</text>
</comment>
<name>A0ABC8QKQ5_9AQUA</name>
<feature type="region of interest" description="Disordered" evidence="1">
    <location>
        <begin position="343"/>
        <end position="376"/>
    </location>
</feature>
<reference evidence="2 3" key="1">
    <citation type="submission" date="2024-02" db="EMBL/GenBank/DDBJ databases">
        <authorList>
            <person name="Vignale AGUSTIN F."/>
            <person name="Sosa J E."/>
            <person name="Modenutti C."/>
        </authorList>
    </citation>
    <scope>NUCLEOTIDE SEQUENCE [LARGE SCALE GENOMIC DNA]</scope>
</reference>
<gene>
    <name evidence="2" type="ORF">ILEXP_LOCUS74</name>
</gene>
<feature type="compositionally biased region" description="Basic and acidic residues" evidence="1">
    <location>
        <begin position="351"/>
        <end position="361"/>
    </location>
</feature>
<feature type="compositionally biased region" description="Polar residues" evidence="1">
    <location>
        <begin position="270"/>
        <end position="279"/>
    </location>
</feature>
<dbReference type="Proteomes" id="UP001642360">
    <property type="component" value="Unassembled WGS sequence"/>
</dbReference>
<feature type="region of interest" description="Disordered" evidence="1">
    <location>
        <begin position="251"/>
        <end position="279"/>
    </location>
</feature>
<evidence type="ECO:0000256" key="1">
    <source>
        <dbReference type="SAM" id="MobiDB-lite"/>
    </source>
</evidence>
<feature type="compositionally biased region" description="Basic and acidic residues" evidence="1">
    <location>
        <begin position="71"/>
        <end position="85"/>
    </location>
</feature>
<feature type="region of interest" description="Disordered" evidence="1">
    <location>
        <begin position="479"/>
        <end position="520"/>
    </location>
</feature>
<dbReference type="AlphaFoldDB" id="A0ABC8QKQ5"/>
<organism evidence="2 3">
    <name type="scientific">Ilex paraguariensis</name>
    <name type="common">yerba mate</name>
    <dbReference type="NCBI Taxonomy" id="185542"/>
    <lineage>
        <taxon>Eukaryota</taxon>
        <taxon>Viridiplantae</taxon>
        <taxon>Streptophyta</taxon>
        <taxon>Embryophyta</taxon>
        <taxon>Tracheophyta</taxon>
        <taxon>Spermatophyta</taxon>
        <taxon>Magnoliopsida</taxon>
        <taxon>eudicotyledons</taxon>
        <taxon>Gunneridae</taxon>
        <taxon>Pentapetalae</taxon>
        <taxon>asterids</taxon>
        <taxon>campanulids</taxon>
        <taxon>Aquifoliales</taxon>
        <taxon>Aquifoliaceae</taxon>
        <taxon>Ilex</taxon>
    </lineage>
</organism>
<dbReference type="EMBL" id="CAUOFW020000001">
    <property type="protein sequence ID" value="CAK9133199.1"/>
    <property type="molecule type" value="Genomic_DNA"/>
</dbReference>
<dbReference type="PANTHER" id="PTHR33318:SF7">
    <property type="entry name" value="PROTEIN JASON"/>
    <property type="match status" value="1"/>
</dbReference>
<keyword evidence="3" id="KW-1185">Reference proteome</keyword>
<proteinExistence type="predicted"/>
<evidence type="ECO:0008006" key="4">
    <source>
        <dbReference type="Google" id="ProtNLM"/>
    </source>
</evidence>